<gene>
    <name evidence="5" type="ORF">PSQ39_03265</name>
</gene>
<dbReference type="InterPro" id="IPR036388">
    <property type="entry name" value="WH-like_DNA-bd_sf"/>
</dbReference>
<dbReference type="InterPro" id="IPR050397">
    <property type="entry name" value="Env_Response_Regulators"/>
</dbReference>
<dbReference type="SUPFAM" id="SSF51206">
    <property type="entry name" value="cAMP-binding domain-like"/>
    <property type="match status" value="1"/>
</dbReference>
<feature type="domain" description="HTH crp-type" evidence="4">
    <location>
        <begin position="181"/>
        <end position="229"/>
    </location>
</feature>
<evidence type="ECO:0000259" key="4">
    <source>
        <dbReference type="SMART" id="SM00419"/>
    </source>
</evidence>
<dbReference type="CDD" id="cd00038">
    <property type="entry name" value="CAP_ED"/>
    <property type="match status" value="1"/>
</dbReference>
<name>A0ABT5MAM6_9BURK</name>
<dbReference type="SMART" id="SM00419">
    <property type="entry name" value="HTH_CRP"/>
    <property type="match status" value="1"/>
</dbReference>
<dbReference type="PANTHER" id="PTHR24567:SF26">
    <property type="entry name" value="REGULATORY PROTEIN YEIL"/>
    <property type="match status" value="1"/>
</dbReference>
<proteinExistence type="predicted"/>
<evidence type="ECO:0000256" key="2">
    <source>
        <dbReference type="ARBA" id="ARBA00023125"/>
    </source>
</evidence>
<dbReference type="Pfam" id="PF00027">
    <property type="entry name" value="cNMP_binding"/>
    <property type="match status" value="1"/>
</dbReference>
<dbReference type="SUPFAM" id="SSF46785">
    <property type="entry name" value="Winged helix' DNA-binding domain"/>
    <property type="match status" value="1"/>
</dbReference>
<reference evidence="5 6" key="1">
    <citation type="submission" date="2023-02" db="EMBL/GenBank/DDBJ databases">
        <title>Bacterial whole genome sequence for Curvibacter sp. HBC28.</title>
        <authorList>
            <person name="Le V."/>
            <person name="Ko S.-R."/>
            <person name="Ahn C.-Y."/>
            <person name="Oh H.-M."/>
        </authorList>
    </citation>
    <scope>NUCLEOTIDE SEQUENCE [LARGE SCALE GENOMIC DNA]</scope>
    <source>
        <strain evidence="5 6">HBC28</strain>
    </source>
</reference>
<keyword evidence="2" id="KW-0238">DNA-binding</keyword>
<keyword evidence="1" id="KW-0805">Transcription regulation</keyword>
<evidence type="ECO:0000256" key="1">
    <source>
        <dbReference type="ARBA" id="ARBA00023015"/>
    </source>
</evidence>
<dbReference type="InterPro" id="IPR012318">
    <property type="entry name" value="HTH_CRP"/>
</dbReference>
<dbReference type="InterPro" id="IPR014710">
    <property type="entry name" value="RmlC-like_jellyroll"/>
</dbReference>
<protein>
    <submittedName>
        <fullName evidence="5">Crp/Fnr family transcriptional regulator</fullName>
    </submittedName>
</protein>
<keyword evidence="6" id="KW-1185">Reference proteome</keyword>
<dbReference type="InterPro" id="IPR018490">
    <property type="entry name" value="cNMP-bd_dom_sf"/>
</dbReference>
<dbReference type="InterPro" id="IPR036390">
    <property type="entry name" value="WH_DNA-bd_sf"/>
</dbReference>
<sequence>MFEVTQRVHDFTLQVYSSMGVGTALAYEAGKQSRVISRKAGDLIWRTGAPITHWHHIIDGIVAEQVTMDQGLSYPLALHGRGSSFAKHDLLGDGRAQVDYLAVTDVELLTLPAHAYLALLRSDSGFAQHLVTLLSAEIRQQNNHLIVNKCSNSALRVIGGLALCAEGLCNPVSGGAPHFMRANSLLLPLSQQMIARLCGVSRTLFSEYIGQLERGNWVRLQYRGVELQQLDAWRGLFLRLHSQQVWRRNPSVNALLGLLSDCAEAANAPYAA</sequence>
<evidence type="ECO:0000313" key="6">
    <source>
        <dbReference type="Proteomes" id="UP001528672"/>
    </source>
</evidence>
<dbReference type="Gene3D" id="2.60.120.10">
    <property type="entry name" value="Jelly Rolls"/>
    <property type="match status" value="1"/>
</dbReference>
<accession>A0ABT5MAM6</accession>
<keyword evidence="3" id="KW-0804">Transcription</keyword>
<evidence type="ECO:0000313" key="5">
    <source>
        <dbReference type="EMBL" id="MDD0813639.1"/>
    </source>
</evidence>
<comment type="caution">
    <text evidence="5">The sequence shown here is derived from an EMBL/GenBank/DDBJ whole genome shotgun (WGS) entry which is preliminary data.</text>
</comment>
<organism evidence="5 6">
    <name type="scientific">Curvibacter microcysteis</name>
    <dbReference type="NCBI Taxonomy" id="3026419"/>
    <lineage>
        <taxon>Bacteria</taxon>
        <taxon>Pseudomonadati</taxon>
        <taxon>Pseudomonadota</taxon>
        <taxon>Betaproteobacteria</taxon>
        <taxon>Burkholderiales</taxon>
        <taxon>Comamonadaceae</taxon>
        <taxon>Curvibacter</taxon>
    </lineage>
</organism>
<dbReference type="PANTHER" id="PTHR24567">
    <property type="entry name" value="CRP FAMILY TRANSCRIPTIONAL REGULATORY PROTEIN"/>
    <property type="match status" value="1"/>
</dbReference>
<dbReference type="EMBL" id="JAQSIO010000001">
    <property type="protein sequence ID" value="MDD0813639.1"/>
    <property type="molecule type" value="Genomic_DNA"/>
</dbReference>
<dbReference type="InterPro" id="IPR000595">
    <property type="entry name" value="cNMP-bd_dom"/>
</dbReference>
<dbReference type="Gene3D" id="1.10.10.10">
    <property type="entry name" value="Winged helix-like DNA-binding domain superfamily/Winged helix DNA-binding domain"/>
    <property type="match status" value="1"/>
</dbReference>
<dbReference type="Proteomes" id="UP001528672">
    <property type="component" value="Unassembled WGS sequence"/>
</dbReference>
<dbReference type="RefSeq" id="WP_273925159.1">
    <property type="nucleotide sequence ID" value="NZ_JAQSIN010000010.1"/>
</dbReference>
<evidence type="ECO:0000256" key="3">
    <source>
        <dbReference type="ARBA" id="ARBA00023163"/>
    </source>
</evidence>